<evidence type="ECO:0000313" key="2">
    <source>
        <dbReference type="Proteomes" id="UP001319200"/>
    </source>
</evidence>
<dbReference type="InterPro" id="IPR011006">
    <property type="entry name" value="CheY-like_superfamily"/>
</dbReference>
<dbReference type="Proteomes" id="UP001319200">
    <property type="component" value="Unassembled WGS sequence"/>
</dbReference>
<name>A0AAP2DUC2_9BACT</name>
<evidence type="ECO:0000313" key="1">
    <source>
        <dbReference type="EMBL" id="MBT1701127.1"/>
    </source>
</evidence>
<dbReference type="RefSeq" id="WP_254169813.1">
    <property type="nucleotide sequence ID" value="NZ_JAHESF010000058.1"/>
</dbReference>
<sequence length="97" mass="10594">MNILVIGRHPDIQQTILRLLNNQPGWRAAGALTDEEAVDIFAAQPFDVVLIGGGVDESSEAKLAIEFKHRKPDVKIVRHFGGGSGLLFAEVMEAMKK</sequence>
<reference evidence="1 2" key="1">
    <citation type="submission" date="2021-05" db="EMBL/GenBank/DDBJ databases">
        <title>A Polyphasic approach of four new species of the genus Ohtaekwangia: Ohtaekwangia histidinii sp. nov., Ohtaekwangia cretensis sp. nov., Ohtaekwangia indiensis sp. nov., Ohtaekwangia reichenbachii sp. nov. from diverse environment.</title>
        <authorList>
            <person name="Octaviana S."/>
        </authorList>
    </citation>
    <scope>NUCLEOTIDE SEQUENCE [LARGE SCALE GENOMIC DNA]</scope>
    <source>
        <strain evidence="1 2">PWU4</strain>
    </source>
</reference>
<dbReference type="Gene3D" id="3.40.50.2300">
    <property type="match status" value="1"/>
</dbReference>
<protein>
    <submittedName>
        <fullName evidence="1">Response regulator receiver protein</fullName>
    </submittedName>
</protein>
<proteinExistence type="predicted"/>
<dbReference type="EMBL" id="JAHESF010000058">
    <property type="protein sequence ID" value="MBT1701127.1"/>
    <property type="molecule type" value="Genomic_DNA"/>
</dbReference>
<gene>
    <name evidence="1" type="ORF">KK083_29815</name>
</gene>
<organism evidence="1 2">
    <name type="scientific">Chryseosolibacter histidini</name>
    <dbReference type="NCBI Taxonomy" id="2782349"/>
    <lineage>
        <taxon>Bacteria</taxon>
        <taxon>Pseudomonadati</taxon>
        <taxon>Bacteroidota</taxon>
        <taxon>Cytophagia</taxon>
        <taxon>Cytophagales</taxon>
        <taxon>Chryseotaleaceae</taxon>
        <taxon>Chryseosolibacter</taxon>
    </lineage>
</organism>
<comment type="caution">
    <text evidence="1">The sequence shown here is derived from an EMBL/GenBank/DDBJ whole genome shotgun (WGS) entry which is preliminary data.</text>
</comment>
<dbReference type="AlphaFoldDB" id="A0AAP2DUC2"/>
<dbReference type="SUPFAM" id="SSF52172">
    <property type="entry name" value="CheY-like"/>
    <property type="match status" value="1"/>
</dbReference>
<keyword evidence="2" id="KW-1185">Reference proteome</keyword>
<accession>A0AAP2DUC2</accession>